<evidence type="ECO:0000313" key="4">
    <source>
        <dbReference type="Proteomes" id="UP000001231"/>
    </source>
</evidence>
<feature type="transmembrane region" description="Helical" evidence="2">
    <location>
        <begin position="790"/>
        <end position="809"/>
    </location>
</feature>
<feature type="transmembrane region" description="Helical" evidence="2">
    <location>
        <begin position="488"/>
        <end position="506"/>
    </location>
</feature>
<feature type="transmembrane region" description="Helical" evidence="2">
    <location>
        <begin position="434"/>
        <end position="452"/>
    </location>
</feature>
<feature type="transmembrane region" description="Helical" evidence="2">
    <location>
        <begin position="595"/>
        <end position="612"/>
    </location>
</feature>
<protein>
    <submittedName>
        <fullName evidence="3">Putative membrane protein</fullName>
    </submittedName>
</protein>
<dbReference type="EMBL" id="CP001707">
    <property type="protein sequence ID" value="ACV25577.1"/>
    <property type="molecule type" value="Genomic_DNA"/>
</dbReference>
<feature type="transmembrane region" description="Helical" evidence="2">
    <location>
        <begin position="565"/>
        <end position="583"/>
    </location>
</feature>
<dbReference type="PANTHER" id="PTHR38434:SF1">
    <property type="entry name" value="BLL2549 PROTEIN"/>
    <property type="match status" value="1"/>
</dbReference>
<feature type="transmembrane region" description="Helical" evidence="2">
    <location>
        <begin position="177"/>
        <end position="198"/>
    </location>
</feature>
<feature type="transmembrane region" description="Helical" evidence="2">
    <location>
        <begin position="687"/>
        <end position="710"/>
    </location>
</feature>
<feature type="transmembrane region" description="Helical" evidence="2">
    <location>
        <begin position="541"/>
        <end position="558"/>
    </location>
</feature>
<dbReference type="PIRSF" id="PIRSF035905">
    <property type="entry name" value="UCP035905_mp"/>
    <property type="match status" value="1"/>
</dbReference>
<keyword evidence="2" id="KW-0812">Transmembrane</keyword>
<accession>C7R6R1</accession>
<feature type="transmembrane region" description="Helical" evidence="2">
    <location>
        <begin position="816"/>
        <end position="836"/>
    </location>
</feature>
<dbReference type="RefSeq" id="WP_012800092.1">
    <property type="nucleotide sequence ID" value="NC_013166.1"/>
</dbReference>
<feature type="region of interest" description="Disordered" evidence="1">
    <location>
        <begin position="54"/>
        <end position="102"/>
    </location>
</feature>
<feature type="transmembrane region" description="Helical" evidence="2">
    <location>
        <begin position="464"/>
        <end position="482"/>
    </location>
</feature>
<evidence type="ECO:0000256" key="2">
    <source>
        <dbReference type="SAM" id="Phobius"/>
    </source>
</evidence>
<feature type="transmembrane region" description="Helical" evidence="2">
    <location>
        <begin position="227"/>
        <end position="243"/>
    </location>
</feature>
<feature type="transmembrane region" description="Helical" evidence="2">
    <location>
        <begin position="518"/>
        <end position="535"/>
    </location>
</feature>
<dbReference type="AlphaFoldDB" id="C7R6R1"/>
<feature type="transmembrane region" description="Helical" evidence="2">
    <location>
        <begin position="395"/>
        <end position="414"/>
    </location>
</feature>
<evidence type="ECO:0000313" key="3">
    <source>
        <dbReference type="EMBL" id="ACV25577.1"/>
    </source>
</evidence>
<feature type="transmembrane region" description="Helical" evidence="2">
    <location>
        <begin position="370"/>
        <end position="388"/>
    </location>
</feature>
<feature type="transmembrane region" description="Helical" evidence="2">
    <location>
        <begin position="722"/>
        <end position="741"/>
    </location>
</feature>
<reference evidence="3 4" key="1">
    <citation type="journal article" date="2009" name="Stand. Genomic Sci.">
        <title>Complete genome sequence of Kangiella koreensis type strain (SW-125).</title>
        <authorList>
            <person name="Han C."/>
            <person name="Sikorski J."/>
            <person name="Lapidus A."/>
            <person name="Nolan M."/>
            <person name="Glavina Del Rio T."/>
            <person name="Tice H."/>
            <person name="Cheng J.F."/>
            <person name="Lucas S."/>
            <person name="Chen F."/>
            <person name="Copeland A."/>
            <person name="Ivanova N."/>
            <person name="Mavromatis K."/>
            <person name="Ovchinnikova G."/>
            <person name="Pati A."/>
            <person name="Bruce D."/>
            <person name="Goodwin L."/>
            <person name="Pitluck S."/>
            <person name="Chen A."/>
            <person name="Palaniappan K."/>
            <person name="Land M."/>
            <person name="Hauser L."/>
            <person name="Chang Y.J."/>
            <person name="Jeffries C.D."/>
            <person name="Chain P."/>
            <person name="Saunders E."/>
            <person name="Brettin T."/>
            <person name="Goker M."/>
            <person name="Tindall B.J."/>
            <person name="Bristow J."/>
            <person name="Eisen J.A."/>
            <person name="Markowitz V."/>
            <person name="Hugenholtz P."/>
            <person name="Kyrpides N.C."/>
            <person name="Klenk H.P."/>
            <person name="Detter J.C."/>
        </authorList>
    </citation>
    <scope>NUCLEOTIDE SEQUENCE [LARGE SCALE GENOMIC DNA]</scope>
    <source>
        <strain evidence="4">DSM 16069 / KCTC 12182 / SW-125</strain>
    </source>
</reference>
<dbReference type="HOGENOM" id="CLU_013837_0_0_6"/>
<keyword evidence="2" id="KW-0472">Membrane</keyword>
<feature type="transmembrane region" description="Helical" evidence="2">
    <location>
        <begin position="624"/>
        <end position="645"/>
    </location>
</feature>
<feature type="transmembrane region" description="Helical" evidence="2">
    <location>
        <begin position="347"/>
        <end position="364"/>
    </location>
</feature>
<feature type="transmembrane region" description="Helical" evidence="2">
    <location>
        <begin position="657"/>
        <end position="675"/>
    </location>
</feature>
<name>C7R6R1_KANKD</name>
<feature type="transmembrane region" description="Helical" evidence="2">
    <location>
        <begin position="303"/>
        <end position="322"/>
    </location>
</feature>
<feature type="transmembrane region" description="Helical" evidence="2">
    <location>
        <begin position="753"/>
        <end position="770"/>
    </location>
</feature>
<dbReference type="eggNOG" id="COG5373">
    <property type="taxonomic scope" value="Bacteria"/>
</dbReference>
<feature type="transmembrane region" description="Helical" evidence="2">
    <location>
        <begin position="6"/>
        <end position="29"/>
    </location>
</feature>
<feature type="transmembrane region" description="Helical" evidence="2">
    <location>
        <begin position="116"/>
        <end position="135"/>
    </location>
</feature>
<dbReference type="Proteomes" id="UP000001231">
    <property type="component" value="Chromosome"/>
</dbReference>
<feature type="transmembrane region" description="Helical" evidence="2">
    <location>
        <begin position="249"/>
        <end position="268"/>
    </location>
</feature>
<keyword evidence="4" id="KW-1185">Reference proteome</keyword>
<dbReference type="KEGG" id="kko:Kkor_0156"/>
<evidence type="ECO:0000256" key="1">
    <source>
        <dbReference type="SAM" id="MobiDB-lite"/>
    </source>
</evidence>
<feature type="transmembrane region" description="Helical" evidence="2">
    <location>
        <begin position="842"/>
        <end position="861"/>
    </location>
</feature>
<sequence length="874" mass="96751">MESLIMLVILMLLVAFIGGILGFVSFFRINKLNEAHQRLSHELKQLKSANDRQAPAQSVAEVKAPASEKQPEQPAEPSRVKAPTPQKPINSPRPSPASTSTKIESPGWLDHLIDNWMIWLGGMSVGLAGIFLVKYSISAGLLGPKTQITLAIVIGLTFHAVAEWLRRRNKGSDPVFASLAGGASITLYAALLAALHIYELMQPSWVFVLLAIVSLLTMGLSLLHGPVLAIMGLIGAYIVPILVNTNSGNMIAALVYSLIITGSALLLVRYVFREWLWWSLVAGSLGWWLISLSTNQADSFQGFYLALLAWGILAIPRFDWLLSNKQTESASQADNNTFSIANQPTSMHQLVVLLITLAWGISMLRQGEGAMSFALSTPFIVVVFLASFGRQSLSLLPWAALIVQWLVWFAIGFEPVAGSNGYQFQLLPDALKEQFLMFASAMTLTYSGLSAWQWYARGFSHSRASLALIAPLVWISLCYLQVHGHTPSLLWSVFTLLLGLIYALVAGLRLQRNKQDQVALWLTLSAHFAYSLAAVLFFREALLSLALAAQLLTFTWLIKRYHFPWLELLLKAVLSLVVIRLTLNPWLADYPTDVHWSLYTYGGSTLFAYLASRLCAPESPLKRWLEAATLHLLILAIGTELRYWLYDGQIFVSEYSLVEAAINTSLWAALSLIYYHRATLSNTLGNFYRICSKLLLFMAAASYAICVVIKNPWWSGESISGLPIFNILLLAYGAPIALALLIARFHSPNFKKMALRVAGFATLLFVTLEIRQLWQGSSLALNRSTGDGEIYTYSIVWLLLSIPAVLFGTHWSNKELYRAGMGLLVFVIGKIFLVDMAGLDGLWRVASFMGLGLSLLALAWLHQRVAKQASEHSN</sequence>
<gene>
    <name evidence="3" type="ordered locus">Kkor_0156</name>
</gene>
<keyword evidence="2" id="KW-1133">Transmembrane helix</keyword>
<dbReference type="Pfam" id="PF10101">
    <property type="entry name" value="DUF2339"/>
    <property type="match status" value="1"/>
</dbReference>
<organism evidence="3 4">
    <name type="scientific">Kangiella koreensis (strain DSM 16069 / JCM 12317 / KCTC 12182 / SW-125)</name>
    <dbReference type="NCBI Taxonomy" id="523791"/>
    <lineage>
        <taxon>Bacteria</taxon>
        <taxon>Pseudomonadati</taxon>
        <taxon>Pseudomonadota</taxon>
        <taxon>Gammaproteobacteria</taxon>
        <taxon>Kangiellales</taxon>
        <taxon>Kangiellaceae</taxon>
        <taxon>Kangiella</taxon>
    </lineage>
</organism>
<dbReference type="InterPro" id="IPR019286">
    <property type="entry name" value="DUF2339_TM"/>
</dbReference>
<dbReference type="InterPro" id="IPR014600">
    <property type="entry name" value="UCP035905_mem"/>
</dbReference>
<dbReference type="PANTHER" id="PTHR38434">
    <property type="entry name" value="BLL2549 PROTEIN"/>
    <property type="match status" value="1"/>
</dbReference>
<feature type="transmembrane region" description="Helical" evidence="2">
    <location>
        <begin position="275"/>
        <end position="291"/>
    </location>
</feature>
<dbReference type="InParanoid" id="C7R6R1"/>
<feature type="transmembrane region" description="Helical" evidence="2">
    <location>
        <begin position="147"/>
        <end position="165"/>
    </location>
</feature>
<proteinExistence type="predicted"/>